<evidence type="ECO:0000256" key="8">
    <source>
        <dbReference type="ARBA" id="ARBA00023125"/>
    </source>
</evidence>
<feature type="region of interest" description="Disordered" evidence="11">
    <location>
        <begin position="814"/>
        <end position="834"/>
    </location>
</feature>
<dbReference type="NCBIfam" id="TIGR01450">
    <property type="entry name" value="recC"/>
    <property type="match status" value="1"/>
</dbReference>
<evidence type="ECO:0000259" key="12">
    <source>
        <dbReference type="Pfam" id="PF17946"/>
    </source>
</evidence>
<dbReference type="OrthoDB" id="9762834at2"/>
<dbReference type="PIRSF" id="PIRSF000980">
    <property type="entry name" value="RecC"/>
    <property type="match status" value="1"/>
</dbReference>
<keyword evidence="7 10" id="KW-0067">ATP-binding</keyword>
<evidence type="ECO:0000256" key="11">
    <source>
        <dbReference type="SAM" id="MobiDB-lite"/>
    </source>
</evidence>
<name>A0A1H1VMU4_9ACTN</name>
<reference evidence="13 14" key="1">
    <citation type="submission" date="2016-10" db="EMBL/GenBank/DDBJ databases">
        <authorList>
            <person name="de Groot N.N."/>
        </authorList>
    </citation>
    <scope>NUCLEOTIDE SEQUENCE [LARGE SCALE GENOMIC DNA]</scope>
    <source>
        <strain evidence="13 14">DSM 21741</strain>
    </source>
</reference>
<dbReference type="GO" id="GO:0005524">
    <property type="term" value="F:ATP binding"/>
    <property type="evidence" value="ECO:0007669"/>
    <property type="project" value="UniProtKB-UniRule"/>
</dbReference>
<dbReference type="Gene3D" id="3.40.50.300">
    <property type="entry name" value="P-loop containing nucleotide triphosphate hydrolases"/>
    <property type="match status" value="2"/>
</dbReference>
<dbReference type="GO" id="GO:0003678">
    <property type="term" value="F:DNA helicase activity"/>
    <property type="evidence" value="ECO:0007669"/>
    <property type="project" value="UniProtKB-UniRule"/>
</dbReference>
<dbReference type="SUPFAM" id="SSF52540">
    <property type="entry name" value="P-loop containing nucleoside triphosphate hydrolases"/>
    <property type="match status" value="2"/>
</dbReference>
<comment type="function">
    <text evidence="10">A helicase/nuclease that prepares dsDNA breaks (DSB) for recombinational DNA repair. Binds to DSBs and unwinds DNA via a highly rapid and processive ATP-dependent bidirectional helicase activity. Unwinds dsDNA until it encounters a Chi (crossover hotspot instigator) sequence from the 3' direction. Cuts ssDNA a few nucleotides 3' to the Chi site. The properties and activities of the enzyme are changed at Chi. The Chi-altered holoenzyme produces a long 3'-ssDNA overhang and facilitates RecA-binding to the ssDNA for homologous DNA recombination and repair. Holoenzyme degrades any linearized DNA that is unable to undergo homologous recombination. In the holoenzyme this subunit recognizes the wild-type Chi sequence, and when added to isolated RecB increases its ATP-dependent helicase processivity.</text>
</comment>
<dbReference type="PANTHER" id="PTHR30591:SF1">
    <property type="entry name" value="RECBCD ENZYME SUBUNIT RECC"/>
    <property type="match status" value="1"/>
</dbReference>
<evidence type="ECO:0000256" key="7">
    <source>
        <dbReference type="ARBA" id="ARBA00022840"/>
    </source>
</evidence>
<gene>
    <name evidence="10" type="primary">recC</name>
    <name evidence="13" type="ORF">SAMN04488543_2518</name>
</gene>
<keyword evidence="3 10" id="KW-0227">DNA damage</keyword>
<dbReference type="RefSeq" id="WP_091417334.1">
    <property type="nucleotide sequence ID" value="NZ_LT629749.1"/>
</dbReference>
<dbReference type="Pfam" id="PF04257">
    <property type="entry name" value="Exonuc_V_gamma"/>
    <property type="match status" value="1"/>
</dbReference>
<comment type="miscellaneous">
    <text evidence="10">In the RecBCD complex, RecB has a slow 3'-5' helicase, an exonuclease activity and loads RecA onto ssDNA, RecD has a fast 5'-3' helicase activity, while RecC stimulates the ATPase and processivity of the RecB helicase and contributes to recognition of the Chi site.</text>
</comment>
<dbReference type="PANTHER" id="PTHR30591">
    <property type="entry name" value="RECBCD ENZYME SUBUNIT RECC"/>
    <property type="match status" value="1"/>
</dbReference>
<evidence type="ECO:0000313" key="14">
    <source>
        <dbReference type="Proteomes" id="UP000199092"/>
    </source>
</evidence>
<comment type="subunit">
    <text evidence="10">Heterotrimer of RecB, RecC and RecD. All subunits contribute to DNA-binding.</text>
</comment>
<proteinExistence type="inferred from homology"/>
<dbReference type="Pfam" id="PF17946">
    <property type="entry name" value="RecC_C"/>
    <property type="match status" value="1"/>
</dbReference>
<dbReference type="InterPro" id="IPR027417">
    <property type="entry name" value="P-loop_NTPase"/>
</dbReference>
<dbReference type="AlphaFoldDB" id="A0A1H1VMU4"/>
<feature type="region of interest" description="Disordered" evidence="11">
    <location>
        <begin position="127"/>
        <end position="150"/>
    </location>
</feature>
<protein>
    <recommendedName>
        <fullName evidence="10">RecBCD enzyme subunit RecC</fullName>
    </recommendedName>
    <alternativeName>
        <fullName evidence="10">Exonuclease V subunit RecC</fullName>
        <shortName evidence="10">ExoV subunit RecC</shortName>
    </alternativeName>
    <alternativeName>
        <fullName evidence="10">Helicase/nuclease RecBCD subunit RecC</fullName>
    </alternativeName>
</protein>
<evidence type="ECO:0000256" key="9">
    <source>
        <dbReference type="ARBA" id="ARBA00023204"/>
    </source>
</evidence>
<dbReference type="STRING" id="546871.SAMN04488543_2518"/>
<dbReference type="Gene3D" id="3.40.50.10930">
    <property type="match status" value="1"/>
</dbReference>
<dbReference type="GO" id="GO:0009338">
    <property type="term" value="C:exodeoxyribonuclease V complex"/>
    <property type="evidence" value="ECO:0007669"/>
    <property type="project" value="InterPro"/>
</dbReference>
<sequence length="1142" mass="123590">MSLQIHRAERADRLVAALGGLLADPLPDPFATEVVSVPTPGVERWLAQRLAGRLGVGAAGGDGVCAGVDFPSLPRLVERALGTPESQRLEDPWRPQRAVWPLLRVLDAARGEAWAAVLWSYLGDRPGPDPRSAEPVGPGDGTRTDVARSGRRWSTARHLAGLFARYAAARPAMVQAWSTGRDVDGEGRPLGADRAWQAELWRRLRAELDAPSPAERVAAGTAALVADPGVSDLPERLSVFGATRLEPQHVTVLAALAAGRDVHLWLPHPSPDLWRALADAPGAVALPRRADDRSDAAARHRLLAYLGRDVRELQAVLQAAGVPLQDHHHPVDPGADVPPARLLQHLQAGIAANQPPAEPAGRPALPPDDRSIRLHRSHGPDRQVEVLREVLVGLLADDPTLEPRDILVMCPDIETFAPLVAATFGLDTDEATAEHPGHRLRVRLADRSLRQVNPLLSVLSRLVVLAGSRMESAALLDLCATPPVARRFGFTGDDLERLRDLVPRSGVRWGLDAQHRAAFGMAGFGQNTWSAGLDRLLLGVAMDESGQHFLGTALPLDDVDSADVDLVGRLAELVARLGEVTDRCQRPQPLAGWVALFRDALELLTAVTPADTWQVAHASAELGRLTETAGEDADAVLSLSEVSALLAEAFRGRPGRSNFRTGTLTLCTMHPMRSVPHRVVCLLGVDDGVFPRPGRIDGDDVTAVDERVGDPDPRSEDRQLMLDAVLAAQEHLVVVFAGMDPRTGVDIPPAVPVKELMDAVDLTVTTADGRPASAHVTVRHRLQPFDPANFATGRLEPAARRPFSFDTAALRGAEASLRDRRPPPRVFGRTPLAPLPPGGPVELAELTRFFRHPLRALLRARGNVSLYGEDERPEPEIPADLDGLQRWAVGERMLGLHLQGVELDVLRAAEWRRGDLPPRAFGSRVLGDVTGQVAEVRAAAGPFVEDEPRRVELAGRLGDRLLVGTVLGVHGDDLVQVSYSRLSARHRLQAWLELLALTAVRPGRPWRAVSVARRGVSVLGPLDPGWAARVLADLVELQQTGLAEPLPFSARTSAEYNLIRSADRPLAPRMKLLRGIWREDGDDLYARFFDPPPGGSGPTGLDALLAEPSRPAEERGTLVEPSRFGTLARRVFHPLMSNEELR</sequence>
<evidence type="ECO:0000256" key="3">
    <source>
        <dbReference type="ARBA" id="ARBA00022763"/>
    </source>
</evidence>
<evidence type="ECO:0000256" key="4">
    <source>
        <dbReference type="ARBA" id="ARBA00022801"/>
    </source>
</evidence>
<keyword evidence="9 10" id="KW-0234">DNA repair</keyword>
<dbReference type="SUPFAM" id="SSF52980">
    <property type="entry name" value="Restriction endonuclease-like"/>
    <property type="match status" value="1"/>
</dbReference>
<keyword evidence="14" id="KW-1185">Reference proteome</keyword>
<keyword evidence="1 10" id="KW-0540">Nuclease</keyword>
<dbReference type="InterPro" id="IPR006697">
    <property type="entry name" value="RecC"/>
</dbReference>
<keyword evidence="4 10" id="KW-0378">Hydrolase</keyword>
<evidence type="ECO:0000256" key="2">
    <source>
        <dbReference type="ARBA" id="ARBA00022741"/>
    </source>
</evidence>
<dbReference type="InterPro" id="IPR013986">
    <property type="entry name" value="DExx_box_DNA_helicase_dom_sf"/>
</dbReference>
<feature type="domain" description="RecC C-terminal" evidence="12">
    <location>
        <begin position="840"/>
        <end position="1056"/>
    </location>
</feature>
<accession>A0A1H1VMU4</accession>
<dbReference type="HAMAP" id="MF_01486">
    <property type="entry name" value="RecC"/>
    <property type="match status" value="1"/>
</dbReference>
<evidence type="ECO:0000256" key="10">
    <source>
        <dbReference type="HAMAP-Rule" id="MF_01486"/>
    </source>
</evidence>
<dbReference type="GO" id="GO:0008854">
    <property type="term" value="F:exodeoxyribonuclease V activity"/>
    <property type="evidence" value="ECO:0007669"/>
    <property type="project" value="InterPro"/>
</dbReference>
<keyword evidence="6 10" id="KW-0269">Exonuclease</keyword>
<evidence type="ECO:0000256" key="5">
    <source>
        <dbReference type="ARBA" id="ARBA00022806"/>
    </source>
</evidence>
<dbReference type="GO" id="GO:0000724">
    <property type="term" value="P:double-strand break repair via homologous recombination"/>
    <property type="evidence" value="ECO:0007669"/>
    <property type="project" value="UniProtKB-UniRule"/>
</dbReference>
<dbReference type="Gene3D" id="1.10.10.160">
    <property type="match status" value="1"/>
</dbReference>
<dbReference type="GO" id="GO:0003677">
    <property type="term" value="F:DNA binding"/>
    <property type="evidence" value="ECO:0007669"/>
    <property type="project" value="UniProtKB-UniRule"/>
</dbReference>
<keyword evidence="8 10" id="KW-0238">DNA-binding</keyword>
<dbReference type="EMBL" id="LT629749">
    <property type="protein sequence ID" value="SDS85379.1"/>
    <property type="molecule type" value="Genomic_DNA"/>
</dbReference>
<dbReference type="InterPro" id="IPR041500">
    <property type="entry name" value="RecC_C"/>
</dbReference>
<keyword evidence="5 10" id="KW-0347">Helicase</keyword>
<evidence type="ECO:0000313" key="13">
    <source>
        <dbReference type="EMBL" id="SDS85379.1"/>
    </source>
</evidence>
<comment type="similarity">
    <text evidence="10">Belongs to the RecC family.</text>
</comment>
<organism evidence="13 14">
    <name type="scientific">Friedmanniella luteola</name>
    <dbReference type="NCBI Taxonomy" id="546871"/>
    <lineage>
        <taxon>Bacteria</taxon>
        <taxon>Bacillati</taxon>
        <taxon>Actinomycetota</taxon>
        <taxon>Actinomycetes</taxon>
        <taxon>Propionibacteriales</taxon>
        <taxon>Nocardioidaceae</taxon>
        <taxon>Friedmanniella</taxon>
    </lineage>
</organism>
<evidence type="ECO:0000256" key="6">
    <source>
        <dbReference type="ARBA" id="ARBA00022839"/>
    </source>
</evidence>
<dbReference type="Proteomes" id="UP000199092">
    <property type="component" value="Chromosome I"/>
</dbReference>
<evidence type="ECO:0000256" key="1">
    <source>
        <dbReference type="ARBA" id="ARBA00022722"/>
    </source>
</evidence>
<dbReference type="InterPro" id="IPR011335">
    <property type="entry name" value="Restrct_endonuc-II-like"/>
</dbReference>
<keyword evidence="2 10" id="KW-0547">Nucleotide-binding</keyword>